<reference evidence="3 4" key="1">
    <citation type="journal article" date="2014" name="Genome Announc.">
        <title>Complete Genome Sequence of Spiroplasma apis B31T (ATCC 33834), a Bacterium Associated with May Disease of Honeybees (Apis mellifera).</title>
        <authorList>
            <person name="Ku C."/>
            <person name="Lo W.S."/>
            <person name="Chen L.L."/>
            <person name="Kuo C.H."/>
        </authorList>
    </citation>
    <scope>NUCLEOTIDE SEQUENCE [LARGE SCALE GENOMIC DNA]</scope>
    <source>
        <strain evidence="3">B31</strain>
    </source>
</reference>
<protein>
    <recommendedName>
        <fullName evidence="5">Lipoprotein</fullName>
    </recommendedName>
</protein>
<evidence type="ECO:0008006" key="5">
    <source>
        <dbReference type="Google" id="ProtNLM"/>
    </source>
</evidence>
<dbReference type="STRING" id="1276258.SAPIS_v1c08470"/>
<dbReference type="PATRIC" id="fig|1276258.3.peg.868"/>
<proteinExistence type="predicted"/>
<evidence type="ECO:0000256" key="2">
    <source>
        <dbReference type="SAM" id="SignalP"/>
    </source>
</evidence>
<accession>V5RJ13</accession>
<keyword evidence="4" id="KW-1185">Reference proteome</keyword>
<dbReference type="OrthoDB" id="389345at2"/>
<sequence length="318" mass="36965">MKKFVALVSTISLSASSVASLLPKQMTKVSKIDKSQGPIKKITKTYEYSYDLSSFYSDISKRGKGTYNMNNEPLEPLINKIKQEFKNKGWSDYKLINIESFISNLDTNPKQKTMFEKVNDLLKDDNLKVERQYLDVDKDDSGLDDAYYFSIRADFKTNNQVPNQVKGVKLSSFPNYRPYRLKDFLKLFTNKLTFEIDTQIYMDHTDEKMEAPIVLKYEGIVWYAEQIIDKFKDNFGGILQETLNYINSKLKINLEKIDKEVNIYEANYDKNSDKFSKGSKLAPLTKLDPSTYPYFYCAITSKDEAIGTFYMLLKNYNK</sequence>
<keyword evidence="1" id="KW-0175">Coiled coil</keyword>
<evidence type="ECO:0000313" key="3">
    <source>
        <dbReference type="EMBL" id="AHB36692.1"/>
    </source>
</evidence>
<dbReference type="Proteomes" id="UP000018550">
    <property type="component" value="Chromosome"/>
</dbReference>
<feature type="chain" id="PRO_5004740424" description="Lipoprotein" evidence="2">
    <location>
        <begin position="20"/>
        <end position="318"/>
    </location>
</feature>
<feature type="coiled-coil region" evidence="1">
    <location>
        <begin position="247"/>
        <end position="274"/>
    </location>
</feature>
<dbReference type="KEGG" id="sapi:SAPIS_v1c08470"/>
<gene>
    <name evidence="3" type="ORF">SAPIS_v1c08470</name>
</gene>
<evidence type="ECO:0000313" key="4">
    <source>
        <dbReference type="Proteomes" id="UP000018550"/>
    </source>
</evidence>
<dbReference type="EMBL" id="CP006682">
    <property type="protein sequence ID" value="AHB36692.1"/>
    <property type="molecule type" value="Genomic_DNA"/>
</dbReference>
<evidence type="ECO:0000256" key="1">
    <source>
        <dbReference type="SAM" id="Coils"/>
    </source>
</evidence>
<dbReference type="RefSeq" id="WP_023790033.1">
    <property type="nucleotide sequence ID" value="NC_022998.1"/>
</dbReference>
<keyword evidence="2" id="KW-0732">Signal</keyword>
<dbReference type="HOGENOM" id="CLU_874081_0_0_14"/>
<dbReference type="AlphaFoldDB" id="V5RJ13"/>
<feature type="signal peptide" evidence="2">
    <location>
        <begin position="1"/>
        <end position="19"/>
    </location>
</feature>
<organism evidence="3 4">
    <name type="scientific">Spiroplasma apis B31</name>
    <dbReference type="NCBI Taxonomy" id="1276258"/>
    <lineage>
        <taxon>Bacteria</taxon>
        <taxon>Bacillati</taxon>
        <taxon>Mycoplasmatota</taxon>
        <taxon>Mollicutes</taxon>
        <taxon>Entomoplasmatales</taxon>
        <taxon>Spiroplasmataceae</taxon>
        <taxon>Spiroplasma</taxon>
    </lineage>
</organism>
<name>V5RJ13_SPIAP</name>